<dbReference type="PROSITE" id="PS00137">
    <property type="entry name" value="SUBTILASE_HIS"/>
    <property type="match status" value="1"/>
</dbReference>
<feature type="domain" description="Inhibitor I9" evidence="10">
    <location>
        <begin position="32"/>
        <end position="97"/>
    </location>
</feature>
<evidence type="ECO:0000256" key="8">
    <source>
        <dbReference type="SAM" id="SignalP"/>
    </source>
</evidence>
<feature type="domain" description="Peptidase S8/S53" evidence="9">
    <location>
        <begin position="147"/>
        <end position="375"/>
    </location>
</feature>
<evidence type="ECO:0000256" key="4">
    <source>
        <dbReference type="ARBA" id="ARBA00022801"/>
    </source>
</evidence>
<evidence type="ECO:0000259" key="10">
    <source>
        <dbReference type="Pfam" id="PF05922"/>
    </source>
</evidence>
<evidence type="ECO:0000256" key="5">
    <source>
        <dbReference type="ARBA" id="ARBA00022825"/>
    </source>
</evidence>
<dbReference type="Proteomes" id="UP000799536">
    <property type="component" value="Unassembled WGS sequence"/>
</dbReference>
<feature type="active site" description="Charge relay system" evidence="6">
    <location>
        <position position="181"/>
    </location>
</feature>
<evidence type="ECO:0000256" key="7">
    <source>
        <dbReference type="RuleBase" id="RU003355"/>
    </source>
</evidence>
<dbReference type="InterPro" id="IPR015500">
    <property type="entry name" value="Peptidase_S8_subtilisin-rel"/>
</dbReference>
<dbReference type="PRINTS" id="PR00723">
    <property type="entry name" value="SUBTILISIN"/>
</dbReference>
<reference evidence="11" key="1">
    <citation type="journal article" date="2020" name="Stud. Mycol.">
        <title>101 Dothideomycetes genomes: a test case for predicting lifestyles and emergence of pathogens.</title>
        <authorList>
            <person name="Haridas S."/>
            <person name="Albert R."/>
            <person name="Binder M."/>
            <person name="Bloem J."/>
            <person name="Labutti K."/>
            <person name="Salamov A."/>
            <person name="Andreopoulos B."/>
            <person name="Baker S."/>
            <person name="Barry K."/>
            <person name="Bills G."/>
            <person name="Bluhm B."/>
            <person name="Cannon C."/>
            <person name="Castanera R."/>
            <person name="Culley D."/>
            <person name="Daum C."/>
            <person name="Ezra D."/>
            <person name="Gonzalez J."/>
            <person name="Henrissat B."/>
            <person name="Kuo A."/>
            <person name="Liang C."/>
            <person name="Lipzen A."/>
            <person name="Lutzoni F."/>
            <person name="Magnuson J."/>
            <person name="Mondo S."/>
            <person name="Nolan M."/>
            <person name="Ohm R."/>
            <person name="Pangilinan J."/>
            <person name="Park H.-J."/>
            <person name="Ramirez L."/>
            <person name="Alfaro M."/>
            <person name="Sun H."/>
            <person name="Tritt A."/>
            <person name="Yoshinaga Y."/>
            <person name="Zwiers L.-H."/>
            <person name="Turgeon B."/>
            <person name="Goodwin S."/>
            <person name="Spatafora J."/>
            <person name="Crous P."/>
            <person name="Grigoriev I."/>
        </authorList>
    </citation>
    <scope>NUCLEOTIDE SEQUENCE</scope>
    <source>
        <strain evidence="11">ATCC 74209</strain>
    </source>
</reference>
<keyword evidence="5 6" id="KW-0720">Serine protease</keyword>
<sequence length="393" mass="40388">MKLTLQLLLAVLPLALGAPVITPRAGTVIPGKYIVKMKNEVAQDILEHAISLLQKQPEHIYGFGSYKGFAGELSDAVVKIISALPGVEYIEKDAIVKHNFAEPELQDRSYTTQSGAPWGLGRISHVTKGSTSYVYDTSAGANTCAYIIDTGIYTAHPEFEGRATWLANYAGDGDNTDGNGHGTHVAGTVGSKTYGVAKKTKLYAVKVLDADGSGSNSGVIAGINYAANDQKTRSCPNGAVANMSLGGSKSTAVNSAAASAVSAGLFMAVAAGNDGANAANYSPASEATVCTVGATDVNDKIASFSNYGSVVDIFAPGVNILSTWNNGNTNTISGTSMATPHIAGLGAYLLGLEGKKTPAALCSRIQTLANKNKITGVPSGTVNYLAFNGNPSG</sequence>
<evidence type="ECO:0000259" key="9">
    <source>
        <dbReference type="Pfam" id="PF00082"/>
    </source>
</evidence>
<dbReference type="GO" id="GO:0005576">
    <property type="term" value="C:extracellular region"/>
    <property type="evidence" value="ECO:0007669"/>
    <property type="project" value="UniProtKB-ARBA"/>
</dbReference>
<dbReference type="SUPFAM" id="SSF52743">
    <property type="entry name" value="Subtilisin-like"/>
    <property type="match status" value="1"/>
</dbReference>
<keyword evidence="2 6" id="KW-0645">Protease</keyword>
<dbReference type="Pfam" id="PF05922">
    <property type="entry name" value="Inhibitor_I9"/>
    <property type="match status" value="1"/>
</dbReference>
<comment type="similarity">
    <text evidence="1 6 7">Belongs to the peptidase S8 family.</text>
</comment>
<dbReference type="PROSITE" id="PS00138">
    <property type="entry name" value="SUBTILASE_SER"/>
    <property type="match status" value="1"/>
</dbReference>
<protein>
    <submittedName>
        <fullName evidence="11">Subtilisin-like serine protease-like protein PR1A</fullName>
    </submittedName>
</protein>
<dbReference type="PANTHER" id="PTHR43806:SF58">
    <property type="entry name" value="ALKALINE PROTEASE 1-RELATED"/>
    <property type="match status" value="1"/>
</dbReference>
<dbReference type="FunFam" id="3.40.50.200:FF:000014">
    <property type="entry name" value="Proteinase K"/>
    <property type="match status" value="1"/>
</dbReference>
<dbReference type="OrthoDB" id="206201at2759"/>
<organism evidence="11 12">
    <name type="scientific">Delitschia confertaspora ATCC 74209</name>
    <dbReference type="NCBI Taxonomy" id="1513339"/>
    <lineage>
        <taxon>Eukaryota</taxon>
        <taxon>Fungi</taxon>
        <taxon>Dikarya</taxon>
        <taxon>Ascomycota</taxon>
        <taxon>Pezizomycotina</taxon>
        <taxon>Dothideomycetes</taxon>
        <taxon>Pleosporomycetidae</taxon>
        <taxon>Pleosporales</taxon>
        <taxon>Delitschiaceae</taxon>
        <taxon>Delitschia</taxon>
    </lineage>
</organism>
<keyword evidence="3 8" id="KW-0732">Signal</keyword>
<accession>A0A9P4JUT1</accession>
<dbReference type="InterPro" id="IPR010259">
    <property type="entry name" value="S8pro/Inhibitor_I9"/>
</dbReference>
<dbReference type="InterPro" id="IPR022398">
    <property type="entry name" value="Peptidase_S8_His-AS"/>
</dbReference>
<dbReference type="PROSITE" id="PS51892">
    <property type="entry name" value="SUBTILASE"/>
    <property type="match status" value="1"/>
</dbReference>
<dbReference type="PANTHER" id="PTHR43806">
    <property type="entry name" value="PEPTIDASE S8"/>
    <property type="match status" value="1"/>
</dbReference>
<dbReference type="InterPro" id="IPR036852">
    <property type="entry name" value="Peptidase_S8/S53_dom_sf"/>
</dbReference>
<evidence type="ECO:0000313" key="11">
    <source>
        <dbReference type="EMBL" id="KAF2203614.1"/>
    </source>
</evidence>
<dbReference type="GO" id="GO:0004252">
    <property type="term" value="F:serine-type endopeptidase activity"/>
    <property type="evidence" value="ECO:0007669"/>
    <property type="project" value="UniProtKB-UniRule"/>
</dbReference>
<keyword evidence="4 6" id="KW-0378">Hydrolase</keyword>
<dbReference type="GO" id="GO:0006508">
    <property type="term" value="P:proteolysis"/>
    <property type="evidence" value="ECO:0007669"/>
    <property type="project" value="UniProtKB-KW"/>
</dbReference>
<feature type="chain" id="PRO_5040451550" evidence="8">
    <location>
        <begin position="18"/>
        <end position="393"/>
    </location>
</feature>
<evidence type="ECO:0000313" key="12">
    <source>
        <dbReference type="Proteomes" id="UP000799536"/>
    </source>
</evidence>
<feature type="signal peptide" evidence="8">
    <location>
        <begin position="1"/>
        <end position="17"/>
    </location>
</feature>
<evidence type="ECO:0000256" key="6">
    <source>
        <dbReference type="PROSITE-ProRule" id="PRU01240"/>
    </source>
</evidence>
<gene>
    <name evidence="11" type="ORF">GQ43DRAFT_438665</name>
</gene>
<dbReference type="CDD" id="cd04077">
    <property type="entry name" value="Peptidases_S8_PCSK9_ProteinaseK_like"/>
    <property type="match status" value="1"/>
</dbReference>
<dbReference type="InterPro" id="IPR023827">
    <property type="entry name" value="Peptidase_S8_Asp-AS"/>
</dbReference>
<keyword evidence="12" id="KW-1185">Reference proteome</keyword>
<name>A0A9P4JUT1_9PLEO</name>
<comment type="caution">
    <text evidence="11">The sequence shown here is derived from an EMBL/GenBank/DDBJ whole genome shotgun (WGS) entry which is preliminary data.</text>
</comment>
<dbReference type="InterPro" id="IPR034193">
    <property type="entry name" value="PCSK9_ProteinaseK-like"/>
</dbReference>
<dbReference type="EMBL" id="ML993898">
    <property type="protein sequence ID" value="KAF2203614.1"/>
    <property type="molecule type" value="Genomic_DNA"/>
</dbReference>
<feature type="active site" description="Charge relay system" evidence="6">
    <location>
        <position position="149"/>
    </location>
</feature>
<dbReference type="Gene3D" id="3.40.50.200">
    <property type="entry name" value="Peptidase S8/S53 domain"/>
    <property type="match status" value="1"/>
</dbReference>
<dbReference type="PROSITE" id="PS00136">
    <property type="entry name" value="SUBTILASE_ASP"/>
    <property type="match status" value="1"/>
</dbReference>
<dbReference type="InterPro" id="IPR023828">
    <property type="entry name" value="Peptidase_S8_Ser-AS"/>
</dbReference>
<dbReference type="Gene3D" id="3.30.70.80">
    <property type="entry name" value="Peptidase S8 propeptide/proteinase inhibitor I9"/>
    <property type="match status" value="1"/>
</dbReference>
<dbReference type="Pfam" id="PF00082">
    <property type="entry name" value="Peptidase_S8"/>
    <property type="match status" value="1"/>
</dbReference>
<dbReference type="AlphaFoldDB" id="A0A9P4JUT1"/>
<feature type="active site" description="Charge relay system" evidence="6">
    <location>
        <position position="336"/>
    </location>
</feature>
<dbReference type="InterPro" id="IPR050131">
    <property type="entry name" value="Peptidase_S8_subtilisin-like"/>
</dbReference>
<dbReference type="InterPro" id="IPR000209">
    <property type="entry name" value="Peptidase_S8/S53_dom"/>
</dbReference>
<dbReference type="InterPro" id="IPR037045">
    <property type="entry name" value="S8pro/Inhibitor_I9_sf"/>
</dbReference>
<evidence type="ECO:0000256" key="2">
    <source>
        <dbReference type="ARBA" id="ARBA00022670"/>
    </source>
</evidence>
<evidence type="ECO:0000256" key="3">
    <source>
        <dbReference type="ARBA" id="ARBA00022729"/>
    </source>
</evidence>
<proteinExistence type="inferred from homology"/>
<evidence type="ECO:0000256" key="1">
    <source>
        <dbReference type="ARBA" id="ARBA00011073"/>
    </source>
</evidence>
<dbReference type="SUPFAM" id="SSF54897">
    <property type="entry name" value="Protease propeptides/inhibitors"/>
    <property type="match status" value="1"/>
</dbReference>